<feature type="compositionally biased region" description="Polar residues" evidence="6">
    <location>
        <begin position="447"/>
        <end position="457"/>
    </location>
</feature>
<dbReference type="Gene3D" id="6.10.140.1750">
    <property type="match status" value="1"/>
</dbReference>
<feature type="compositionally biased region" description="Low complexity" evidence="6">
    <location>
        <begin position="124"/>
        <end position="133"/>
    </location>
</feature>
<protein>
    <submittedName>
        <fullName evidence="7">Uncharacterized protein</fullName>
    </submittedName>
</protein>
<comment type="similarity">
    <text evidence="1">Belongs to the phosphatase and actin regulator family.</text>
</comment>
<dbReference type="GO" id="GO:0030036">
    <property type="term" value="P:actin cytoskeleton organization"/>
    <property type="evidence" value="ECO:0007669"/>
    <property type="project" value="TreeGrafter"/>
</dbReference>
<keyword evidence="8" id="KW-1185">Reference proteome</keyword>
<dbReference type="Proteomes" id="UP000678499">
    <property type="component" value="Unassembled WGS sequence"/>
</dbReference>
<feature type="coiled-coil region" evidence="5">
    <location>
        <begin position="990"/>
        <end position="1048"/>
    </location>
</feature>
<evidence type="ECO:0000256" key="4">
    <source>
        <dbReference type="PROSITE-ProRule" id="PRU00401"/>
    </source>
</evidence>
<evidence type="ECO:0000256" key="5">
    <source>
        <dbReference type="SAM" id="Coils"/>
    </source>
</evidence>
<feature type="repeat" description="RPEL" evidence="4">
    <location>
        <begin position="98"/>
        <end position="123"/>
    </location>
</feature>
<dbReference type="Gene3D" id="6.10.140.2130">
    <property type="match status" value="1"/>
</dbReference>
<feature type="coiled-coil region" evidence="5">
    <location>
        <begin position="1210"/>
        <end position="1301"/>
    </location>
</feature>
<feature type="region of interest" description="Disordered" evidence="6">
    <location>
        <begin position="124"/>
        <end position="143"/>
    </location>
</feature>
<evidence type="ECO:0000313" key="7">
    <source>
        <dbReference type="EMBL" id="CAD7278899.1"/>
    </source>
</evidence>
<evidence type="ECO:0000256" key="1">
    <source>
        <dbReference type="ARBA" id="ARBA00009795"/>
    </source>
</evidence>
<reference evidence="7" key="1">
    <citation type="submission" date="2020-11" db="EMBL/GenBank/DDBJ databases">
        <authorList>
            <person name="Tran Van P."/>
        </authorList>
    </citation>
    <scope>NUCLEOTIDE SEQUENCE</scope>
</reference>
<gene>
    <name evidence="7" type="ORF">NMOB1V02_LOCUS6593</name>
</gene>
<dbReference type="EMBL" id="CAJPEX010001402">
    <property type="protein sequence ID" value="CAG0919051.1"/>
    <property type="molecule type" value="Genomic_DNA"/>
</dbReference>
<dbReference type="PANTHER" id="PTHR12751:SF18">
    <property type="entry name" value="PHOSPHATASE AND ACTIN REGULATOR 1"/>
    <property type="match status" value="1"/>
</dbReference>
<dbReference type="Pfam" id="PF02755">
    <property type="entry name" value="RPEL"/>
    <property type="match status" value="3"/>
</dbReference>
<feature type="region of interest" description="Disordered" evidence="6">
    <location>
        <begin position="24"/>
        <end position="65"/>
    </location>
</feature>
<keyword evidence="3" id="KW-0009">Actin-binding</keyword>
<proteinExistence type="inferred from homology"/>
<keyword evidence="2" id="KW-0677">Repeat</keyword>
<evidence type="ECO:0000256" key="2">
    <source>
        <dbReference type="ARBA" id="ARBA00022737"/>
    </source>
</evidence>
<sequence length="1315" mass="145831">MAESEKGVGFQASEFGVDEKLKRLRLPPRPHATIDEVNGEVAPDAKTNGIGSLRGTSASGSSKVSSAEKRGRFNIGLLLRPWKWRKRKKSEKFEAASKCLERKMSMRSERDELIKKGILLPDSSLSPVSSEPSDIGSALHSSNDGKSSINGVTFACFLGSKLAHEYSNGDATGDNMHVSSGMGPELVPSRPSVGENLEYTSDGGICESYLNSWNTGHLDPPTSASSTSSSSSNGLPAIPPPPPPPAGTQLGRNSPSAVHHGISPLSKFMQTSPLVGSTGSLPQRFPPASSAATPFRIAMLGSRGSVPTPQTSIGSNVQTSTPANVTSSAAPFTYGFPAPLQTSGRLPVTMGSPLPGGVWRPHSCPIAFNDMHQEFSNSSLVSARGSPIGGNPSTVKESGSEEESPSQARNLVPSQFLQRRMMGSALLRSGHVDANSKPRPGGESPKPTGSTAEFDQSNPPPAYPHSSLQELPEPPIPVSEIGPIPPPPMFSSPSPLLPPKHGQSVQFPSPMVGPPPSYSSSTATRGVHAAIRPQGGPSGVQNVSTVPYSVNSTIDPKGSIESRSATLAAVEANLAAELKLMNQLRARVEGEGRNLPVIDTVSAAAGGRGVVEESDEDSDEENDEGLQHVMQNLNTGATRHRVRIMENDGKVSVANDEDDSDISDDDEDPRGQHHVHMDTTRVEEVPAKEPRFDIRPLKSALKKAKYSTVQPPQVPMSAMRTMREFRVQQTPLLDTGKIRLTRKPNTEESTGNPVVTVQECDSSDEEPVMYRDDSEESLLSCKVARKDSLALKLAMRPDRQELINRNILHAETEKERLESRDAVGARLMRRLSLRPTQEELEQRNILKRYAPEEERKQKEQKKKMLLRKLSFRPTIEELKERKIIRFNDYIEVTQAQDYDRKADKPWTRLTAREKAAIRKELNEYKSTEMEVHEDSRHLTRSASRITNILTSITRLLERRARAMDQAETLNKIKLNLFSFDQESARFFADIERLRQSLSTSQTENERVEELKRVNTRLLDSVSSCEDKILQLQQDAYQAKATNAQLQSELLMMQKKSAVPEKRVRRSFRKRSSNGEFRIPDNVTSTSDRQPDRIDPSVVTDSENRDAADFQEILEDLSERNLVAFEEYKSKLDLTELSRKAQQLRDASRINDLTNELRDFRESFLDAMQVRLNQRESFCESVKVLLSKLESFDTSSKSRDSTPVFRQDPGVKQYKRRIAALQAELEKVKSEGRSNQRLLRETQEKLKTACEQNRTFSEKLARVNEVWSGKYLKLNVRRQRDAEGYRSEISILRDSLKRANELLFRAMAKGNIPKPC</sequence>
<feature type="region of interest" description="Disordered" evidence="6">
    <location>
        <begin position="179"/>
        <end position="198"/>
    </location>
</feature>
<dbReference type="OrthoDB" id="5563016at2759"/>
<feature type="region of interest" description="Disordered" evidence="6">
    <location>
        <begin position="431"/>
        <end position="544"/>
    </location>
</feature>
<feature type="region of interest" description="Disordered" evidence="6">
    <location>
        <begin position="648"/>
        <end position="683"/>
    </location>
</feature>
<feature type="repeat" description="RPEL" evidence="4">
    <location>
        <begin position="787"/>
        <end position="812"/>
    </location>
</feature>
<keyword evidence="5" id="KW-0175">Coiled coil</keyword>
<dbReference type="InterPro" id="IPR004018">
    <property type="entry name" value="RPEL_repeat"/>
</dbReference>
<dbReference type="PROSITE" id="PS51073">
    <property type="entry name" value="RPEL"/>
    <property type="match status" value="4"/>
</dbReference>
<organism evidence="7">
    <name type="scientific">Notodromas monacha</name>
    <dbReference type="NCBI Taxonomy" id="399045"/>
    <lineage>
        <taxon>Eukaryota</taxon>
        <taxon>Metazoa</taxon>
        <taxon>Ecdysozoa</taxon>
        <taxon>Arthropoda</taxon>
        <taxon>Crustacea</taxon>
        <taxon>Oligostraca</taxon>
        <taxon>Ostracoda</taxon>
        <taxon>Podocopa</taxon>
        <taxon>Podocopida</taxon>
        <taxon>Cypridocopina</taxon>
        <taxon>Cypridoidea</taxon>
        <taxon>Cyprididae</taxon>
        <taxon>Notodromas</taxon>
    </lineage>
</organism>
<feature type="compositionally biased region" description="Pro residues" evidence="6">
    <location>
        <begin position="472"/>
        <end position="498"/>
    </location>
</feature>
<dbReference type="SMART" id="SM00707">
    <property type="entry name" value="RPEL"/>
    <property type="match status" value="4"/>
</dbReference>
<accession>A0A7R9BQQ7</accession>
<feature type="compositionally biased region" description="Pro residues" evidence="6">
    <location>
        <begin position="237"/>
        <end position="246"/>
    </location>
</feature>
<name>A0A7R9BQQ7_9CRUS</name>
<dbReference type="PANTHER" id="PTHR12751">
    <property type="entry name" value="PHOSPHATASE AND ACTIN REGULATOR PHACTR"/>
    <property type="match status" value="1"/>
</dbReference>
<feature type="compositionally biased region" description="Low complexity" evidence="6">
    <location>
        <begin position="222"/>
        <end position="232"/>
    </location>
</feature>
<feature type="repeat" description="RPEL" evidence="4">
    <location>
        <begin position="825"/>
        <end position="850"/>
    </location>
</feature>
<feature type="region of interest" description="Disordered" evidence="6">
    <location>
        <begin position="1061"/>
        <end position="1101"/>
    </location>
</feature>
<feature type="region of interest" description="Disordered" evidence="6">
    <location>
        <begin position="379"/>
        <end position="413"/>
    </location>
</feature>
<feature type="compositionally biased region" description="Polar residues" evidence="6">
    <location>
        <begin position="268"/>
        <end position="281"/>
    </location>
</feature>
<evidence type="ECO:0000256" key="3">
    <source>
        <dbReference type="ARBA" id="ARBA00023203"/>
    </source>
</evidence>
<dbReference type="GO" id="GO:0003779">
    <property type="term" value="F:actin binding"/>
    <property type="evidence" value="ECO:0007669"/>
    <property type="project" value="UniProtKB-KW"/>
</dbReference>
<feature type="compositionally biased region" description="Basic residues" evidence="6">
    <location>
        <begin position="1062"/>
        <end position="1071"/>
    </location>
</feature>
<feature type="compositionally biased region" description="Acidic residues" evidence="6">
    <location>
        <begin position="655"/>
        <end position="668"/>
    </location>
</feature>
<evidence type="ECO:0000256" key="6">
    <source>
        <dbReference type="SAM" id="MobiDB-lite"/>
    </source>
</evidence>
<dbReference type="EMBL" id="OA883439">
    <property type="protein sequence ID" value="CAD7278899.1"/>
    <property type="molecule type" value="Genomic_DNA"/>
</dbReference>
<feature type="compositionally biased region" description="Basic and acidic residues" evidence="6">
    <location>
        <begin position="669"/>
        <end position="683"/>
    </location>
</feature>
<feature type="repeat" description="RPEL" evidence="4">
    <location>
        <begin position="863"/>
        <end position="888"/>
    </location>
</feature>
<feature type="region of interest" description="Disordered" evidence="6">
    <location>
        <begin position="217"/>
        <end position="289"/>
    </location>
</feature>
<evidence type="ECO:0000313" key="8">
    <source>
        <dbReference type="Proteomes" id="UP000678499"/>
    </source>
</evidence>